<comment type="caution">
    <text evidence="1">The sequence shown here is derived from an EMBL/GenBank/DDBJ whole genome shotgun (WGS) entry which is preliminary data.</text>
</comment>
<feature type="non-terminal residue" evidence="1">
    <location>
        <position position="1"/>
    </location>
</feature>
<sequence>MDVKELLLDPNLILVAEYQILRDKVVATVNALQNWIENNTDGDEQAKYMTCFMEIYGTSDFAAEVDWIHQRITSNFMGSFMGDEIVQLCKSNSLAITGFVSLYSTLLCQVALANLGYIVAKHSLKTKGSEKKFSPYIIAHLGKVEEKISFILAKLEHLTEGLEIRPESNPIDLDVIKERELSTLSASSEAADNLVLQSTSVTCNVLASTSVNMLRHVDSKSQELVLLTPDQTMETKKNKTIGQFDVALASNDVASINPTYLQKSVELTFNASHVNLDPIAPIALTQQQQQHHFPDPTAHSFDDPFQGKDPFAKTRSGFDGDVKISQLEGHVSQVDELNQTLK</sequence>
<evidence type="ECO:0000313" key="2">
    <source>
        <dbReference type="Proteomes" id="UP000192578"/>
    </source>
</evidence>
<organism evidence="1 2">
    <name type="scientific">Hypsibius exemplaris</name>
    <name type="common">Freshwater tardigrade</name>
    <dbReference type="NCBI Taxonomy" id="2072580"/>
    <lineage>
        <taxon>Eukaryota</taxon>
        <taxon>Metazoa</taxon>
        <taxon>Ecdysozoa</taxon>
        <taxon>Tardigrada</taxon>
        <taxon>Eutardigrada</taxon>
        <taxon>Parachela</taxon>
        <taxon>Hypsibioidea</taxon>
        <taxon>Hypsibiidae</taxon>
        <taxon>Hypsibius</taxon>
    </lineage>
</organism>
<dbReference type="AlphaFoldDB" id="A0A9X6RPN3"/>
<accession>A0A9X6RPN3</accession>
<gene>
    <name evidence="1" type="ORF">BV898_19323</name>
</gene>
<reference evidence="2" key="1">
    <citation type="submission" date="2017-01" db="EMBL/GenBank/DDBJ databases">
        <title>Comparative genomics of anhydrobiosis in the tardigrade Hypsibius dujardini.</title>
        <authorList>
            <person name="Yoshida Y."/>
            <person name="Koutsovoulos G."/>
            <person name="Laetsch D."/>
            <person name="Stevens L."/>
            <person name="Kumar S."/>
            <person name="Horikawa D."/>
            <person name="Ishino K."/>
            <person name="Komine S."/>
            <person name="Tomita M."/>
            <person name="Blaxter M."/>
            <person name="Arakawa K."/>
        </authorList>
    </citation>
    <scope>NUCLEOTIDE SEQUENCE [LARGE SCALE GENOMIC DNA]</scope>
    <source>
        <strain evidence="2">Z151</strain>
    </source>
</reference>
<dbReference type="Proteomes" id="UP000192578">
    <property type="component" value="Unassembled WGS sequence"/>
</dbReference>
<name>A0A9X6RPN3_HYPEX</name>
<protein>
    <submittedName>
        <fullName evidence="1">Uncharacterized protein</fullName>
    </submittedName>
</protein>
<proteinExistence type="predicted"/>
<keyword evidence="2" id="KW-1185">Reference proteome</keyword>
<evidence type="ECO:0000313" key="1">
    <source>
        <dbReference type="EMBL" id="OWA54936.1"/>
    </source>
</evidence>
<dbReference type="EMBL" id="MTYJ01000488">
    <property type="protein sequence ID" value="OWA54936.1"/>
    <property type="molecule type" value="Genomic_DNA"/>
</dbReference>